<accession>A0A9X2FGD1</accession>
<dbReference type="InterPro" id="IPR051907">
    <property type="entry name" value="DoxX-like_oxidoreductase"/>
</dbReference>
<gene>
    <name evidence="8" type="ORF">NG895_07535</name>
</gene>
<keyword evidence="3" id="KW-1003">Cell membrane</keyword>
<proteinExistence type="inferred from homology"/>
<evidence type="ECO:0000256" key="7">
    <source>
        <dbReference type="SAM" id="Phobius"/>
    </source>
</evidence>
<evidence type="ECO:0000313" key="8">
    <source>
        <dbReference type="EMBL" id="MCO6043756.1"/>
    </source>
</evidence>
<keyword evidence="9" id="KW-1185">Reference proteome</keyword>
<dbReference type="Pfam" id="PF07681">
    <property type="entry name" value="DoxX"/>
    <property type="match status" value="1"/>
</dbReference>
<reference evidence="8" key="1">
    <citation type="submission" date="2022-06" db="EMBL/GenBank/DDBJ databases">
        <title>Aeoliella straminimaris, a novel planctomycete from sediments.</title>
        <authorList>
            <person name="Vitorino I.R."/>
            <person name="Lage O.M."/>
        </authorList>
    </citation>
    <scope>NUCLEOTIDE SEQUENCE</scope>
    <source>
        <strain evidence="8">ICT_H6.2</strain>
    </source>
</reference>
<dbReference type="EMBL" id="JAMXLR010000026">
    <property type="protein sequence ID" value="MCO6043756.1"/>
    <property type="molecule type" value="Genomic_DNA"/>
</dbReference>
<comment type="similarity">
    <text evidence="2">Belongs to the DoxX family.</text>
</comment>
<dbReference type="AlphaFoldDB" id="A0A9X2FGD1"/>
<protein>
    <submittedName>
        <fullName evidence="8">DoxX family protein</fullName>
    </submittedName>
</protein>
<comment type="subcellular location">
    <subcellularLocation>
        <location evidence="1">Cell membrane</location>
        <topology evidence="1">Multi-pass membrane protein</topology>
    </subcellularLocation>
</comment>
<dbReference type="PANTHER" id="PTHR33452:SF1">
    <property type="entry name" value="INNER MEMBRANE PROTEIN YPHA-RELATED"/>
    <property type="match status" value="1"/>
</dbReference>
<feature type="transmembrane region" description="Helical" evidence="7">
    <location>
        <begin position="41"/>
        <end position="63"/>
    </location>
</feature>
<sequence>MEDTGKLILRVTLGVLMLPHGMAKASSTVLNYLQGMLVDHGLPGFLAYGVYLGEVLAPLLMIVGYYTRPAAVVFAINAVLVIYLAYSRQLLQLEQYGGLVLEAKYMYVLGGIAVALLGAGKYSISGGKSKWD</sequence>
<dbReference type="GO" id="GO:0005886">
    <property type="term" value="C:plasma membrane"/>
    <property type="evidence" value="ECO:0007669"/>
    <property type="project" value="UniProtKB-SubCell"/>
</dbReference>
<evidence type="ECO:0000256" key="2">
    <source>
        <dbReference type="ARBA" id="ARBA00006679"/>
    </source>
</evidence>
<evidence type="ECO:0000256" key="1">
    <source>
        <dbReference type="ARBA" id="ARBA00004651"/>
    </source>
</evidence>
<comment type="caution">
    <text evidence="8">The sequence shown here is derived from an EMBL/GenBank/DDBJ whole genome shotgun (WGS) entry which is preliminary data.</text>
</comment>
<evidence type="ECO:0000256" key="5">
    <source>
        <dbReference type="ARBA" id="ARBA00022989"/>
    </source>
</evidence>
<evidence type="ECO:0000256" key="4">
    <source>
        <dbReference type="ARBA" id="ARBA00022692"/>
    </source>
</evidence>
<feature type="transmembrane region" description="Helical" evidence="7">
    <location>
        <begin position="70"/>
        <end position="86"/>
    </location>
</feature>
<evidence type="ECO:0000313" key="9">
    <source>
        <dbReference type="Proteomes" id="UP001155241"/>
    </source>
</evidence>
<feature type="transmembrane region" description="Helical" evidence="7">
    <location>
        <begin position="106"/>
        <end position="124"/>
    </location>
</feature>
<name>A0A9X2FGD1_9BACT</name>
<dbReference type="RefSeq" id="WP_252851861.1">
    <property type="nucleotide sequence ID" value="NZ_JAMXLR010000026.1"/>
</dbReference>
<dbReference type="PANTHER" id="PTHR33452">
    <property type="entry name" value="OXIDOREDUCTASE CATD-RELATED"/>
    <property type="match status" value="1"/>
</dbReference>
<organism evidence="8 9">
    <name type="scientific">Aeoliella straminimaris</name>
    <dbReference type="NCBI Taxonomy" id="2954799"/>
    <lineage>
        <taxon>Bacteria</taxon>
        <taxon>Pseudomonadati</taxon>
        <taxon>Planctomycetota</taxon>
        <taxon>Planctomycetia</taxon>
        <taxon>Pirellulales</taxon>
        <taxon>Lacipirellulaceae</taxon>
        <taxon>Aeoliella</taxon>
    </lineage>
</organism>
<keyword evidence="5 7" id="KW-1133">Transmembrane helix</keyword>
<evidence type="ECO:0000256" key="6">
    <source>
        <dbReference type="ARBA" id="ARBA00023136"/>
    </source>
</evidence>
<keyword evidence="6 7" id="KW-0472">Membrane</keyword>
<keyword evidence="4 7" id="KW-0812">Transmembrane</keyword>
<dbReference type="Proteomes" id="UP001155241">
    <property type="component" value="Unassembled WGS sequence"/>
</dbReference>
<evidence type="ECO:0000256" key="3">
    <source>
        <dbReference type="ARBA" id="ARBA00022475"/>
    </source>
</evidence>
<dbReference type="InterPro" id="IPR032808">
    <property type="entry name" value="DoxX"/>
</dbReference>